<dbReference type="InterPro" id="IPR002575">
    <property type="entry name" value="Aminoglycoside_PTrfase"/>
</dbReference>
<name>A0A1T3CZL2_9HYPO</name>
<keyword evidence="6" id="KW-1185">Reference proteome</keyword>
<comment type="caution">
    <text evidence="5">The sequence shown here is derived from an EMBL/GenBank/DDBJ whole genome shotgun (WGS) entry which is preliminary data.</text>
</comment>
<dbReference type="Pfam" id="PF01636">
    <property type="entry name" value="APH"/>
    <property type="match status" value="1"/>
</dbReference>
<dbReference type="EC" id="2.7.11.1" evidence="1"/>
<dbReference type="GO" id="GO:0004674">
    <property type="term" value="F:protein serine/threonine kinase activity"/>
    <property type="evidence" value="ECO:0007669"/>
    <property type="project" value="UniProtKB-EC"/>
</dbReference>
<evidence type="ECO:0000313" key="5">
    <source>
        <dbReference type="EMBL" id="OPB46550.1"/>
    </source>
</evidence>
<accession>A0A1T3CZL2</accession>
<gene>
    <name evidence="5" type="ORF">A0O28_0066710</name>
</gene>
<evidence type="ECO:0000259" key="4">
    <source>
        <dbReference type="Pfam" id="PF01636"/>
    </source>
</evidence>
<dbReference type="InterPro" id="IPR011009">
    <property type="entry name" value="Kinase-like_dom_sf"/>
</dbReference>
<dbReference type="Proteomes" id="UP000191004">
    <property type="component" value="Unassembled WGS sequence"/>
</dbReference>
<feature type="domain" description="Aminoglycoside phosphotransferase" evidence="4">
    <location>
        <begin position="95"/>
        <end position="307"/>
    </location>
</feature>
<evidence type="ECO:0000313" key="6">
    <source>
        <dbReference type="Proteomes" id="UP000191004"/>
    </source>
</evidence>
<dbReference type="Gene3D" id="3.90.1200.10">
    <property type="match status" value="1"/>
</dbReference>
<proteinExistence type="predicted"/>
<keyword evidence="5" id="KW-0418">Kinase</keyword>
<dbReference type="SUPFAM" id="SSF56112">
    <property type="entry name" value="Protein kinase-like (PK-like)"/>
    <property type="match status" value="1"/>
</dbReference>
<organism evidence="5 6">
    <name type="scientific">Trichoderma guizhouense</name>
    <dbReference type="NCBI Taxonomy" id="1491466"/>
    <lineage>
        <taxon>Eukaryota</taxon>
        <taxon>Fungi</taxon>
        <taxon>Dikarya</taxon>
        <taxon>Ascomycota</taxon>
        <taxon>Pezizomycotina</taxon>
        <taxon>Sordariomycetes</taxon>
        <taxon>Hypocreomycetidae</taxon>
        <taxon>Hypocreales</taxon>
        <taxon>Hypocreaceae</taxon>
        <taxon>Trichoderma</taxon>
    </lineage>
</organism>
<dbReference type="InterPro" id="IPR051678">
    <property type="entry name" value="AGP_Transferase"/>
</dbReference>
<dbReference type="OrthoDB" id="2831558at2759"/>
<dbReference type="InterPro" id="IPR008266">
    <property type="entry name" value="Tyr_kinase_AS"/>
</dbReference>
<dbReference type="PROSITE" id="PS00109">
    <property type="entry name" value="PROTEIN_KINASE_TYR"/>
    <property type="match status" value="1"/>
</dbReference>
<dbReference type="PANTHER" id="PTHR21310:SF15">
    <property type="entry name" value="AMINOGLYCOSIDE PHOSPHOTRANSFERASE DOMAIN-CONTAINING PROTEIN"/>
    <property type="match status" value="1"/>
</dbReference>
<evidence type="ECO:0000256" key="1">
    <source>
        <dbReference type="ARBA" id="ARBA00012513"/>
    </source>
</evidence>
<reference evidence="5 6" key="1">
    <citation type="submission" date="2016-04" db="EMBL/GenBank/DDBJ databases">
        <title>Multiple horizontal gene transfer events from other fungi enriched the ability of the initially mycotrophic fungus Trichoderma (Ascomycota) to feed on dead plant biomass.</title>
        <authorList>
            <person name="Atanasova L."/>
            <person name="Chenthamara K."/>
            <person name="Zhang J."/>
            <person name="Grujic M."/>
            <person name="Henrissat B."/>
            <person name="Kuo A."/>
            <person name="Aertz A."/>
            <person name="Salamov A."/>
            <person name="Lipzen A."/>
            <person name="Labutti K."/>
            <person name="Barry K."/>
            <person name="Miao Y."/>
            <person name="Rahimi M.J."/>
            <person name="Shen Q."/>
            <person name="Grigoriev I.V."/>
            <person name="Kubicek C.P."/>
            <person name="Druzhinina I.S."/>
        </authorList>
    </citation>
    <scope>NUCLEOTIDE SEQUENCE [LARGE SCALE GENOMIC DNA]</scope>
    <source>
        <strain evidence="5 6">NJAU 4742</strain>
    </source>
</reference>
<dbReference type="PANTHER" id="PTHR21310">
    <property type="entry name" value="AMINOGLYCOSIDE PHOSPHOTRANSFERASE-RELATED-RELATED"/>
    <property type="match status" value="1"/>
</dbReference>
<sequence>MNHEQYHQRIDFIKSLLQLNALEAKSIDPIEYEMDCPFPYNNFIYHVTLESPITRPMNIKSFQSDKVQPGTVPFPAQSTSILVRLSNSDPRTGLNNNNRVENEVAFMALVRQALANTKYSHIIPDVYSWAGTNTGQGFTMQQYMPGTIPAKPFETLSLEDKSIVLGQMADILALLQQFDIPKTVEMFGGLKFDEHGNVTSGQMSLFKEEPSATYKDFIRSIFRIKLQEADENPVIVGWEENGLRANLDKLIGQQLDEALKDYDQVRRVLIHGDFTTNNILFDASTLQVTALLDFDFSYVATAAEEFLGFSFGNISGGKLPGPFETGADLRLRKAMLSGFTTPFLNADASEIQWDVAAAWDKELMRAGAAKPATIPHFEDIADIYWLQDKISPFELDSPVMRRRKTAEQLRSIRSQTEEMIVKFLDRFNTSSGGDFSN</sequence>
<comment type="catalytic activity">
    <reaction evidence="2">
        <text>L-threonyl-[protein] + ATP = O-phospho-L-threonyl-[protein] + ADP + H(+)</text>
        <dbReference type="Rhea" id="RHEA:46608"/>
        <dbReference type="Rhea" id="RHEA-COMP:11060"/>
        <dbReference type="Rhea" id="RHEA-COMP:11605"/>
        <dbReference type="ChEBI" id="CHEBI:15378"/>
        <dbReference type="ChEBI" id="CHEBI:30013"/>
        <dbReference type="ChEBI" id="CHEBI:30616"/>
        <dbReference type="ChEBI" id="CHEBI:61977"/>
        <dbReference type="ChEBI" id="CHEBI:456216"/>
        <dbReference type="EC" id="2.7.11.1"/>
    </reaction>
</comment>
<evidence type="ECO:0000256" key="2">
    <source>
        <dbReference type="ARBA" id="ARBA00047899"/>
    </source>
</evidence>
<protein>
    <recommendedName>
        <fullName evidence="1">non-specific serine/threonine protein kinase</fullName>
        <ecNumber evidence="1">2.7.11.1</ecNumber>
    </recommendedName>
</protein>
<dbReference type="AlphaFoldDB" id="A0A1T3CZL2"/>
<comment type="catalytic activity">
    <reaction evidence="3">
        <text>L-seryl-[protein] + ATP = O-phospho-L-seryl-[protein] + ADP + H(+)</text>
        <dbReference type="Rhea" id="RHEA:17989"/>
        <dbReference type="Rhea" id="RHEA-COMP:9863"/>
        <dbReference type="Rhea" id="RHEA-COMP:11604"/>
        <dbReference type="ChEBI" id="CHEBI:15378"/>
        <dbReference type="ChEBI" id="CHEBI:29999"/>
        <dbReference type="ChEBI" id="CHEBI:30616"/>
        <dbReference type="ChEBI" id="CHEBI:83421"/>
        <dbReference type="ChEBI" id="CHEBI:456216"/>
        <dbReference type="EC" id="2.7.11.1"/>
    </reaction>
</comment>
<dbReference type="EMBL" id="LVVK01000003">
    <property type="protein sequence ID" value="OPB46550.1"/>
    <property type="molecule type" value="Genomic_DNA"/>
</dbReference>
<keyword evidence="5" id="KW-0808">Transferase</keyword>
<evidence type="ECO:0000256" key="3">
    <source>
        <dbReference type="ARBA" id="ARBA00048679"/>
    </source>
</evidence>